<dbReference type="InterPro" id="IPR036390">
    <property type="entry name" value="WH_DNA-bd_sf"/>
</dbReference>
<dbReference type="EMBL" id="DYXC01000091">
    <property type="protein sequence ID" value="HJF14831.1"/>
    <property type="molecule type" value="Genomic_DNA"/>
</dbReference>
<dbReference type="Proteomes" id="UP000703315">
    <property type="component" value="Unassembled WGS sequence"/>
</dbReference>
<evidence type="ECO:0000313" key="6">
    <source>
        <dbReference type="EMBL" id="HJF14831.1"/>
    </source>
</evidence>
<dbReference type="InterPro" id="IPR014757">
    <property type="entry name" value="Tscrpt_reg_IclR_C"/>
</dbReference>
<comment type="caution">
    <text evidence="6">The sequence shown here is derived from an EMBL/GenBank/DDBJ whole genome shotgun (WGS) entry which is preliminary data.</text>
</comment>
<dbReference type="GO" id="GO:0045892">
    <property type="term" value="P:negative regulation of DNA-templated transcription"/>
    <property type="evidence" value="ECO:0007669"/>
    <property type="project" value="TreeGrafter"/>
</dbReference>
<proteinExistence type="predicted"/>
<dbReference type="PROSITE" id="PS51077">
    <property type="entry name" value="HTH_ICLR"/>
    <property type="match status" value="1"/>
</dbReference>
<dbReference type="PANTHER" id="PTHR30136:SF24">
    <property type="entry name" value="HTH-TYPE TRANSCRIPTIONAL REPRESSOR ALLR"/>
    <property type="match status" value="1"/>
</dbReference>
<dbReference type="Gene3D" id="3.30.450.40">
    <property type="match status" value="1"/>
</dbReference>
<dbReference type="RefSeq" id="WP_303905814.1">
    <property type="nucleotide sequence ID" value="NZ_DYXC01000091.1"/>
</dbReference>
<dbReference type="InterPro" id="IPR005471">
    <property type="entry name" value="Tscrpt_reg_IclR_N"/>
</dbReference>
<dbReference type="AlphaFoldDB" id="A0A921FQ22"/>
<dbReference type="GO" id="GO:0003677">
    <property type="term" value="F:DNA binding"/>
    <property type="evidence" value="ECO:0007669"/>
    <property type="project" value="UniProtKB-KW"/>
</dbReference>
<dbReference type="InterPro" id="IPR050707">
    <property type="entry name" value="HTH_MetabolicPath_Reg"/>
</dbReference>
<sequence>MTKPNKDTVLDRVLRILSAFDARRRHLSVTDLSQLAGIPLASTYRLVSQLAQEDILTRYADGTVGLGMRLWELAARSSPAVSLRTAAMPFLDDVQAIFRQHTQLSVLDDHEVLVVERLSSRNSVVNQATVATRMPIHTVSMGLVQLAFQPSHVVDDYFAMYPEASQVRYPGSGSIVNTLARIRREGYAMLDGMLDDGTTGAAVPVFDKPSGRHRVAIAAISVVIPDDFEQRSAVIPVLMAASRGLTRALHPVTEAK</sequence>
<evidence type="ECO:0000259" key="4">
    <source>
        <dbReference type="PROSITE" id="PS51077"/>
    </source>
</evidence>
<gene>
    <name evidence="6" type="ORF">K8V32_08525</name>
</gene>
<dbReference type="SUPFAM" id="SSF46785">
    <property type="entry name" value="Winged helix' DNA-binding domain"/>
    <property type="match status" value="1"/>
</dbReference>
<feature type="domain" description="IclR-ED" evidence="5">
    <location>
        <begin position="69"/>
        <end position="251"/>
    </location>
</feature>
<dbReference type="SUPFAM" id="SSF55781">
    <property type="entry name" value="GAF domain-like"/>
    <property type="match status" value="1"/>
</dbReference>
<name>A0A921FQ22_9MICC</name>
<reference evidence="6" key="1">
    <citation type="journal article" date="2021" name="PeerJ">
        <title>Extensive microbial diversity within the chicken gut microbiome revealed by metagenomics and culture.</title>
        <authorList>
            <person name="Gilroy R."/>
            <person name="Ravi A."/>
            <person name="Getino M."/>
            <person name="Pursley I."/>
            <person name="Horton D.L."/>
            <person name="Alikhan N.F."/>
            <person name="Baker D."/>
            <person name="Gharbi K."/>
            <person name="Hall N."/>
            <person name="Watson M."/>
            <person name="Adriaenssens E.M."/>
            <person name="Foster-Nyarko E."/>
            <person name="Jarju S."/>
            <person name="Secka A."/>
            <person name="Antonio M."/>
            <person name="Oren A."/>
            <person name="Chaudhuri R.R."/>
            <person name="La Ragione R."/>
            <person name="Hildebrand F."/>
            <person name="Pallen M.J."/>
        </authorList>
    </citation>
    <scope>NUCLEOTIDE SEQUENCE</scope>
    <source>
        <strain evidence="6">ChiHjej13B12-14962</strain>
    </source>
</reference>
<evidence type="ECO:0000259" key="5">
    <source>
        <dbReference type="PROSITE" id="PS51078"/>
    </source>
</evidence>
<dbReference type="Gene3D" id="1.10.10.10">
    <property type="entry name" value="Winged helix-like DNA-binding domain superfamily/Winged helix DNA-binding domain"/>
    <property type="match status" value="1"/>
</dbReference>
<keyword evidence="3" id="KW-0804">Transcription</keyword>
<dbReference type="GO" id="GO:0003700">
    <property type="term" value="F:DNA-binding transcription factor activity"/>
    <property type="evidence" value="ECO:0007669"/>
    <property type="project" value="TreeGrafter"/>
</dbReference>
<keyword evidence="1" id="KW-0805">Transcription regulation</keyword>
<reference evidence="6" key="2">
    <citation type="submission" date="2021-09" db="EMBL/GenBank/DDBJ databases">
        <authorList>
            <person name="Gilroy R."/>
        </authorList>
    </citation>
    <scope>NUCLEOTIDE SEQUENCE</scope>
    <source>
        <strain evidence="6">ChiHjej13B12-14962</strain>
    </source>
</reference>
<protein>
    <submittedName>
        <fullName evidence="6">IclR family transcriptional regulator</fullName>
    </submittedName>
</protein>
<evidence type="ECO:0000313" key="7">
    <source>
        <dbReference type="Proteomes" id="UP000703315"/>
    </source>
</evidence>
<organism evidence="6 7">
    <name type="scientific">Enteractinococcus helveticum</name>
    <dbReference type="NCBI Taxonomy" id="1837282"/>
    <lineage>
        <taxon>Bacteria</taxon>
        <taxon>Bacillati</taxon>
        <taxon>Actinomycetota</taxon>
        <taxon>Actinomycetes</taxon>
        <taxon>Micrococcales</taxon>
        <taxon>Micrococcaceae</taxon>
    </lineage>
</organism>
<evidence type="ECO:0000256" key="1">
    <source>
        <dbReference type="ARBA" id="ARBA00023015"/>
    </source>
</evidence>
<evidence type="ECO:0000256" key="2">
    <source>
        <dbReference type="ARBA" id="ARBA00023125"/>
    </source>
</evidence>
<keyword evidence="2" id="KW-0238">DNA-binding</keyword>
<dbReference type="InterPro" id="IPR029016">
    <property type="entry name" value="GAF-like_dom_sf"/>
</dbReference>
<accession>A0A921FQ22</accession>
<dbReference type="Pfam" id="PF01614">
    <property type="entry name" value="IclR_C"/>
    <property type="match status" value="1"/>
</dbReference>
<evidence type="ECO:0000256" key="3">
    <source>
        <dbReference type="ARBA" id="ARBA00023163"/>
    </source>
</evidence>
<dbReference type="PROSITE" id="PS51078">
    <property type="entry name" value="ICLR_ED"/>
    <property type="match status" value="1"/>
</dbReference>
<dbReference type="SMART" id="SM00346">
    <property type="entry name" value="HTH_ICLR"/>
    <property type="match status" value="1"/>
</dbReference>
<dbReference type="InterPro" id="IPR036388">
    <property type="entry name" value="WH-like_DNA-bd_sf"/>
</dbReference>
<dbReference type="Pfam" id="PF09339">
    <property type="entry name" value="HTH_IclR"/>
    <property type="match status" value="1"/>
</dbReference>
<dbReference type="PANTHER" id="PTHR30136">
    <property type="entry name" value="HELIX-TURN-HELIX TRANSCRIPTIONAL REGULATOR, ICLR FAMILY"/>
    <property type="match status" value="1"/>
</dbReference>
<feature type="domain" description="HTH iclR-type" evidence="4">
    <location>
        <begin position="7"/>
        <end position="68"/>
    </location>
</feature>